<dbReference type="Pfam" id="PF01266">
    <property type="entry name" value="DAO"/>
    <property type="match status" value="1"/>
</dbReference>
<dbReference type="GO" id="GO:0043799">
    <property type="term" value="F:glycine oxidase activity"/>
    <property type="evidence" value="ECO:0007669"/>
    <property type="project" value="UniProtKB-EC"/>
</dbReference>
<dbReference type="GO" id="GO:0009229">
    <property type="term" value="P:thiamine diphosphate biosynthetic process"/>
    <property type="evidence" value="ECO:0007669"/>
    <property type="project" value="UniProtKB-UniPathway"/>
</dbReference>
<proteinExistence type="predicted"/>
<dbReference type="SUPFAM" id="SSF51905">
    <property type="entry name" value="FAD/NAD(P)-binding domain"/>
    <property type="match status" value="1"/>
</dbReference>
<feature type="region of interest" description="Disordered" evidence="6">
    <location>
        <begin position="379"/>
        <end position="399"/>
    </location>
</feature>
<dbReference type="Gene3D" id="3.50.50.60">
    <property type="entry name" value="FAD/NAD(P)-binding domain"/>
    <property type="match status" value="1"/>
</dbReference>
<evidence type="ECO:0000313" key="8">
    <source>
        <dbReference type="EMBL" id="ADU51957.1"/>
    </source>
</evidence>
<dbReference type="GO" id="GO:0009228">
    <property type="term" value="P:thiamine biosynthetic process"/>
    <property type="evidence" value="ECO:0007669"/>
    <property type="project" value="UniProtKB-KW"/>
</dbReference>
<dbReference type="SUPFAM" id="SSF54373">
    <property type="entry name" value="FAD-linked reductases, C-terminal domain"/>
    <property type="match status" value="1"/>
</dbReference>
<dbReference type="Gene3D" id="3.30.9.10">
    <property type="entry name" value="D-Amino Acid Oxidase, subunit A, domain 2"/>
    <property type="match status" value="1"/>
</dbReference>
<dbReference type="Proteomes" id="UP000008915">
    <property type="component" value="Chromosome"/>
</dbReference>
<evidence type="ECO:0000256" key="6">
    <source>
        <dbReference type="SAM" id="MobiDB-lite"/>
    </source>
</evidence>
<sequence>MPPAAGARAATGGTYDVAVIGGGVIGLAAAYELARQGAQVVVLERERPGTGASTAAAGMLAPGHEAGTDPVLYELGIRSCRLWPEFARAVEDAAGRTTGYTGRGIAVVATGDDEAASLRERAGREGAGRRLHWIAPDALPPYLAGFRHIRGALLFEEGGHVDPVATVRALAAAFSASGTLWTGTEVVGFRHETAAGGRRLVAVQTPHGEVRAHTFVLAGGVFNASLAAHLGIRLPVVPVKGQILAVEPPPGLHPFLRGQVPVFGGGVYLVPRLDGRLLIGATEEPAAGYDRSVTLGAITHLALAAQELAPDLKDARWLEARSGLRPGTPDRRPLLGLLPGYTNVVVAAGHYRNGILLAPLTGRIVADLCQGREPEVDLTPLDPGRFGTPVDAGSVHSLP</sequence>
<reference evidence="8 9" key="1">
    <citation type="journal article" date="2010" name="Stand. Genomic Sci.">
        <title>Complete genome sequence of Thermaerobacter marianensis type strain (7p75a).</title>
        <authorList>
            <person name="Han C."/>
            <person name="Gu W."/>
            <person name="Zhang X."/>
            <person name="Lapidus A."/>
            <person name="Nolan M."/>
            <person name="Copeland A."/>
            <person name="Lucas S."/>
            <person name="Del Rio T.G."/>
            <person name="Tice H."/>
            <person name="Cheng J.F."/>
            <person name="Tapia R."/>
            <person name="Goodwin L."/>
            <person name="Pitluck S."/>
            <person name="Pagani I."/>
            <person name="Ivanova N."/>
            <person name="Mavromatis K."/>
            <person name="Mikhailova N."/>
            <person name="Pati A."/>
            <person name="Chen A."/>
            <person name="Palaniappan K."/>
            <person name="Land M."/>
            <person name="Hauser L."/>
            <person name="Chang Y.J."/>
            <person name="Jeffries C.D."/>
            <person name="Schneider S."/>
            <person name="Rohde M."/>
            <person name="Goker M."/>
            <person name="Pukall R."/>
            <person name="Woyke T."/>
            <person name="Bristow J."/>
            <person name="Eisen J.A."/>
            <person name="Markowitz V."/>
            <person name="Hugenholtz P."/>
            <person name="Kyrpides N.C."/>
            <person name="Klenk H.P."/>
            <person name="Detter J.C."/>
        </authorList>
    </citation>
    <scope>NUCLEOTIDE SEQUENCE [LARGE SCALE GENOMIC DNA]</scope>
    <source>
        <strain evidence="9">ATCC 700841 / DSM 12885 / JCM 10246 / 7p75a</strain>
    </source>
</reference>
<dbReference type="PANTHER" id="PTHR13847:SF289">
    <property type="entry name" value="GLYCINE OXIDASE"/>
    <property type="match status" value="1"/>
</dbReference>
<dbReference type="UniPathway" id="UPA00060"/>
<evidence type="ECO:0000256" key="1">
    <source>
        <dbReference type="ARBA" id="ARBA00004948"/>
    </source>
</evidence>
<comment type="pathway">
    <text evidence="1">Cofactor biosynthesis; thiamine diphosphate biosynthesis.</text>
</comment>
<organism evidence="8 9">
    <name type="scientific">Thermaerobacter marianensis (strain ATCC 700841 / DSM 12885 / JCM 10246 / 7p75a)</name>
    <dbReference type="NCBI Taxonomy" id="644966"/>
    <lineage>
        <taxon>Bacteria</taxon>
        <taxon>Bacillati</taxon>
        <taxon>Bacillota</taxon>
        <taxon>Clostridia</taxon>
        <taxon>Eubacteriales</taxon>
        <taxon>Clostridiales Family XVII. Incertae Sedis</taxon>
        <taxon>Thermaerobacter</taxon>
    </lineage>
</organism>
<dbReference type="InterPro" id="IPR012727">
    <property type="entry name" value="Gly_oxidase_ThiO"/>
</dbReference>
<evidence type="ECO:0000259" key="7">
    <source>
        <dbReference type="Pfam" id="PF01266"/>
    </source>
</evidence>
<evidence type="ECO:0000256" key="5">
    <source>
        <dbReference type="ARBA" id="ARBA00050018"/>
    </source>
</evidence>
<dbReference type="GO" id="GO:0050660">
    <property type="term" value="F:flavin adenine dinucleotide binding"/>
    <property type="evidence" value="ECO:0007669"/>
    <property type="project" value="InterPro"/>
</dbReference>
<dbReference type="HOGENOM" id="CLU_007884_4_5_9"/>
<keyword evidence="9" id="KW-1185">Reference proteome</keyword>
<evidence type="ECO:0000256" key="4">
    <source>
        <dbReference type="ARBA" id="ARBA00049872"/>
    </source>
</evidence>
<keyword evidence="2" id="KW-0784">Thiamine biosynthesis</keyword>
<dbReference type="InterPro" id="IPR006076">
    <property type="entry name" value="FAD-dep_OxRdtase"/>
</dbReference>
<name>E6SIE6_THEM7</name>
<dbReference type="EC" id="1.4.3.19" evidence="5"/>
<evidence type="ECO:0000256" key="3">
    <source>
        <dbReference type="ARBA" id="ARBA00023002"/>
    </source>
</evidence>
<dbReference type="EMBL" id="CP002344">
    <property type="protein sequence ID" value="ADU51957.1"/>
    <property type="molecule type" value="Genomic_DNA"/>
</dbReference>
<dbReference type="KEGG" id="tmr:Tmar_1857"/>
<dbReference type="NCBIfam" id="TIGR02352">
    <property type="entry name" value="thiamin_ThiO"/>
    <property type="match status" value="1"/>
</dbReference>
<dbReference type="OrthoDB" id="9794226at2"/>
<protein>
    <recommendedName>
        <fullName evidence="5">glycine oxidase</fullName>
        <ecNumber evidence="5">1.4.3.19</ecNumber>
    </recommendedName>
</protein>
<gene>
    <name evidence="8" type="ordered locus">Tmar_1857</name>
</gene>
<feature type="domain" description="FAD dependent oxidoreductase" evidence="7">
    <location>
        <begin position="16"/>
        <end position="368"/>
    </location>
</feature>
<comment type="catalytic activity">
    <reaction evidence="4">
        <text>glycine + O2 + H2O = glyoxylate + H2O2 + NH4(+)</text>
        <dbReference type="Rhea" id="RHEA:11532"/>
        <dbReference type="ChEBI" id="CHEBI:15377"/>
        <dbReference type="ChEBI" id="CHEBI:15379"/>
        <dbReference type="ChEBI" id="CHEBI:16240"/>
        <dbReference type="ChEBI" id="CHEBI:28938"/>
        <dbReference type="ChEBI" id="CHEBI:36655"/>
        <dbReference type="ChEBI" id="CHEBI:57305"/>
        <dbReference type="EC" id="1.4.3.19"/>
    </reaction>
</comment>
<dbReference type="AlphaFoldDB" id="E6SIE6"/>
<dbReference type="RefSeq" id="WP_013496258.1">
    <property type="nucleotide sequence ID" value="NC_014831.1"/>
</dbReference>
<evidence type="ECO:0000256" key="2">
    <source>
        <dbReference type="ARBA" id="ARBA00022977"/>
    </source>
</evidence>
<accession>E6SIE6</accession>
<dbReference type="PANTHER" id="PTHR13847">
    <property type="entry name" value="SARCOSINE DEHYDROGENASE-RELATED"/>
    <property type="match status" value="1"/>
</dbReference>
<dbReference type="STRING" id="644966.Tmar_1857"/>
<dbReference type="eggNOG" id="COG0665">
    <property type="taxonomic scope" value="Bacteria"/>
</dbReference>
<dbReference type="GO" id="GO:0005737">
    <property type="term" value="C:cytoplasm"/>
    <property type="evidence" value="ECO:0007669"/>
    <property type="project" value="TreeGrafter"/>
</dbReference>
<keyword evidence="3" id="KW-0560">Oxidoreductase</keyword>
<evidence type="ECO:0000313" key="9">
    <source>
        <dbReference type="Proteomes" id="UP000008915"/>
    </source>
</evidence>
<dbReference type="InterPro" id="IPR036188">
    <property type="entry name" value="FAD/NAD-bd_sf"/>
</dbReference>
<reference evidence="9" key="2">
    <citation type="journal article" date="2010" name="Stand. Genomic Sci.">
        <title>Complete genome sequence of Thermaerobacter marianensis type strain (7p75aT).</title>
        <authorList>
            <person name="Han C."/>
            <person name="Gu W."/>
            <person name="Zhang X."/>
            <person name="Lapidus A."/>
            <person name="Nolan M."/>
            <person name="Copeland A."/>
            <person name="Lucas S."/>
            <person name="Glavina Del Rio T."/>
            <person name="Tice H."/>
            <person name="Cheng J."/>
            <person name="Tapia R."/>
            <person name="Goodwin L."/>
            <person name="Pitluck S."/>
            <person name="Pagani I."/>
            <person name="Ivanova N."/>
            <person name="Mavromatis K."/>
            <person name="Mikhailova N."/>
            <person name="Pati A."/>
            <person name="Chen A."/>
            <person name="Palaniappan K."/>
            <person name="Land M."/>
            <person name="Hauser L."/>
            <person name="Chang Y."/>
            <person name="Jeffries C."/>
            <person name="Schneider S."/>
            <person name="Rohde M."/>
            <person name="Goker M."/>
            <person name="Pukall R."/>
            <person name="Woyke T."/>
            <person name="Bristow J."/>
            <person name="Eisen J."/>
            <person name="Markowitz V."/>
            <person name="Hugenholtz P."/>
            <person name="Kyrpides N."/>
            <person name="Klenk H."/>
            <person name="Detter J."/>
        </authorList>
    </citation>
    <scope>NUCLEOTIDE SEQUENCE [LARGE SCALE GENOMIC DNA]</scope>
    <source>
        <strain evidence="9">ATCC 700841 / DSM 12885 / JCM 10246 / 7p75a</strain>
    </source>
</reference>